<dbReference type="InterPro" id="IPR043429">
    <property type="entry name" value="ArtM/GltK/GlnP/TcyL/YhdX-like"/>
</dbReference>
<feature type="transmembrane region" description="Helical" evidence="9">
    <location>
        <begin position="364"/>
        <end position="384"/>
    </location>
</feature>
<dbReference type="SUPFAM" id="SSF161098">
    <property type="entry name" value="MetI-like"/>
    <property type="match status" value="1"/>
</dbReference>
<dbReference type="AlphaFoldDB" id="A0A7T0C581"/>
<keyword evidence="5 9" id="KW-0812">Transmembrane</keyword>
<dbReference type="EMBL" id="CP048620">
    <property type="protein sequence ID" value="QPJ66764.1"/>
    <property type="molecule type" value="Genomic_DNA"/>
</dbReference>
<comment type="similarity">
    <text evidence="2">Belongs to the binding-protein-dependent transport system permease family. HisMQ subfamily.</text>
</comment>
<proteinExistence type="inferred from homology"/>
<feature type="transmembrane region" description="Helical" evidence="9">
    <location>
        <begin position="337"/>
        <end position="358"/>
    </location>
</feature>
<dbReference type="InterPro" id="IPR010065">
    <property type="entry name" value="AA_ABC_transptr_permease_3TM"/>
</dbReference>
<evidence type="ECO:0000313" key="11">
    <source>
        <dbReference type="EMBL" id="QPJ66764.1"/>
    </source>
</evidence>
<comment type="subcellular location">
    <subcellularLocation>
        <location evidence="1">Cell inner membrane</location>
        <topology evidence="1">Multi-pass membrane protein</topology>
    </subcellularLocation>
    <subcellularLocation>
        <location evidence="9">Cell membrane</location>
        <topology evidence="9">Multi-pass membrane protein</topology>
    </subcellularLocation>
</comment>
<evidence type="ECO:0000256" key="2">
    <source>
        <dbReference type="ARBA" id="ARBA00010072"/>
    </source>
</evidence>
<dbReference type="GO" id="GO:0006865">
    <property type="term" value="P:amino acid transport"/>
    <property type="evidence" value="ECO:0007669"/>
    <property type="project" value="UniProtKB-KW"/>
</dbReference>
<evidence type="ECO:0000256" key="6">
    <source>
        <dbReference type="ARBA" id="ARBA00022970"/>
    </source>
</evidence>
<feature type="transmembrane region" description="Helical" evidence="9">
    <location>
        <begin position="306"/>
        <end position="325"/>
    </location>
</feature>
<evidence type="ECO:0000256" key="1">
    <source>
        <dbReference type="ARBA" id="ARBA00004429"/>
    </source>
</evidence>
<keyword evidence="6" id="KW-0029">Amino-acid transport</keyword>
<protein>
    <submittedName>
        <fullName evidence="11">ABC transporter permease subunit</fullName>
    </submittedName>
</protein>
<name>A0A7T0C581_9BACT</name>
<dbReference type="PANTHER" id="PTHR30614">
    <property type="entry name" value="MEMBRANE COMPONENT OF AMINO ACID ABC TRANSPORTER"/>
    <property type="match status" value="1"/>
</dbReference>
<keyword evidence="7 9" id="KW-1133">Transmembrane helix</keyword>
<dbReference type="InterPro" id="IPR035906">
    <property type="entry name" value="MetI-like_sf"/>
</dbReference>
<gene>
    <name evidence="11" type="ORF">G3M78_04340</name>
</gene>
<keyword evidence="3 9" id="KW-0813">Transport</keyword>
<evidence type="ECO:0000259" key="10">
    <source>
        <dbReference type="PROSITE" id="PS50928"/>
    </source>
</evidence>
<dbReference type="InterPro" id="IPR000515">
    <property type="entry name" value="MetI-like"/>
</dbReference>
<dbReference type="Pfam" id="PF00528">
    <property type="entry name" value="BPD_transp_1"/>
    <property type="match status" value="1"/>
</dbReference>
<keyword evidence="8 9" id="KW-0472">Membrane</keyword>
<dbReference type="PROSITE" id="PS50928">
    <property type="entry name" value="ABC_TM1"/>
    <property type="match status" value="1"/>
</dbReference>
<evidence type="ECO:0000256" key="7">
    <source>
        <dbReference type="ARBA" id="ARBA00022989"/>
    </source>
</evidence>
<evidence type="ECO:0000256" key="3">
    <source>
        <dbReference type="ARBA" id="ARBA00022448"/>
    </source>
</evidence>
<dbReference type="InterPro" id="IPR001638">
    <property type="entry name" value="Solute-binding_3/MltF_N"/>
</dbReference>
<dbReference type="Proteomes" id="UP000594464">
    <property type="component" value="Chromosome"/>
</dbReference>
<feature type="transmembrane region" description="Helical" evidence="9">
    <location>
        <begin position="468"/>
        <end position="486"/>
    </location>
</feature>
<dbReference type="PANTHER" id="PTHR30614:SF0">
    <property type="entry name" value="L-CYSTINE TRANSPORT SYSTEM PERMEASE PROTEIN TCYL"/>
    <property type="match status" value="1"/>
</dbReference>
<sequence>MPSVSRPETLLRFIPPYFLVLILLLAGLPIQAKARGLESIQESGVLLWGADAEGGAPYVYADPKSPEELVGFEVELAGLIAEELGVEARHVQNDWDTLLPALKRGDFDIALNGIEWTQERERKVALTRSYYIFSQQLTVRRDEQDIQSFDDLAGKTVATLGGTTAHSMLEEAGNISVKIFSGQVEPYEELALGRVDATLLDFPIALYYGLPNERLKFAGSPFGEGSYVIGVRNEDVELLEELNEILERLSASGRLRILYEKWGLWNDAQISQGGMIQAARRQSEKVDPGNWGGYASLLLKGAGMTILLSTCAMTLAIFLGLALVFSRLIGGSLMRGLALAYIEVVRGTPLLLQLYMIYFGLPALGLNLNAFTAAILALGINYSAYEAEIYRAGIESIPRGQTEAALALGMPKTMIYSRILLPQALRVVLPPSTNDFIALLKDSSLVSIIAIVELTKTFNMLAVASMNYLELGVITATLYLMMSYPLSRLSRRLEKKFALE</sequence>
<organism evidence="11 12">
    <name type="scientific">Candidatus Nitrohelix vancouverensis</name>
    <dbReference type="NCBI Taxonomy" id="2705534"/>
    <lineage>
        <taxon>Bacteria</taxon>
        <taxon>Pseudomonadati</taxon>
        <taxon>Nitrospinota/Tectimicrobiota group</taxon>
        <taxon>Nitrospinota</taxon>
        <taxon>Nitrospinia</taxon>
        <taxon>Nitrospinales</taxon>
        <taxon>Nitrospinaceae</taxon>
        <taxon>Candidatus Nitrohelix</taxon>
    </lineage>
</organism>
<dbReference type="CDD" id="cd13530">
    <property type="entry name" value="PBP2_peptides_like"/>
    <property type="match status" value="1"/>
</dbReference>
<evidence type="ECO:0000256" key="9">
    <source>
        <dbReference type="RuleBase" id="RU363032"/>
    </source>
</evidence>
<dbReference type="CDD" id="cd06261">
    <property type="entry name" value="TM_PBP2"/>
    <property type="match status" value="1"/>
</dbReference>
<dbReference type="KEGG" id="nva:G3M78_04340"/>
<keyword evidence="4" id="KW-1003">Cell membrane</keyword>
<dbReference type="SMART" id="SM00062">
    <property type="entry name" value="PBPb"/>
    <property type="match status" value="1"/>
</dbReference>
<accession>A0A7T0C581</accession>
<dbReference type="Gene3D" id="1.10.3720.10">
    <property type="entry name" value="MetI-like"/>
    <property type="match status" value="1"/>
</dbReference>
<evidence type="ECO:0000256" key="5">
    <source>
        <dbReference type="ARBA" id="ARBA00022692"/>
    </source>
</evidence>
<dbReference type="Pfam" id="PF00497">
    <property type="entry name" value="SBP_bac_3"/>
    <property type="match status" value="1"/>
</dbReference>
<dbReference type="GO" id="GO:0043190">
    <property type="term" value="C:ATP-binding cassette (ABC) transporter complex"/>
    <property type="evidence" value="ECO:0007669"/>
    <property type="project" value="InterPro"/>
</dbReference>
<reference evidence="12" key="1">
    <citation type="submission" date="2020-02" db="EMBL/GenBank/DDBJ databases">
        <title>Genomic and physiological characterization of two novel Nitrospinaceae genera.</title>
        <authorList>
            <person name="Mueller A.J."/>
            <person name="Jung M.-Y."/>
            <person name="Strachan C.R."/>
            <person name="Herbold C.W."/>
            <person name="Kirkegaard R.H."/>
            <person name="Daims H."/>
        </authorList>
    </citation>
    <scope>NUCLEOTIDE SEQUENCE [LARGE SCALE GENOMIC DNA]</scope>
</reference>
<evidence type="ECO:0000256" key="4">
    <source>
        <dbReference type="ARBA" id="ARBA00022475"/>
    </source>
</evidence>
<evidence type="ECO:0000313" key="12">
    <source>
        <dbReference type="Proteomes" id="UP000594464"/>
    </source>
</evidence>
<dbReference type="Gene3D" id="3.40.190.10">
    <property type="entry name" value="Periplasmic binding protein-like II"/>
    <property type="match status" value="2"/>
</dbReference>
<dbReference type="SUPFAM" id="SSF53850">
    <property type="entry name" value="Periplasmic binding protein-like II"/>
    <property type="match status" value="1"/>
</dbReference>
<evidence type="ECO:0000256" key="8">
    <source>
        <dbReference type="ARBA" id="ARBA00023136"/>
    </source>
</evidence>
<dbReference type="GO" id="GO:0022857">
    <property type="term" value="F:transmembrane transporter activity"/>
    <property type="evidence" value="ECO:0007669"/>
    <property type="project" value="InterPro"/>
</dbReference>
<dbReference type="NCBIfam" id="TIGR01726">
    <property type="entry name" value="HEQRo_perm_3TM"/>
    <property type="match status" value="1"/>
</dbReference>
<feature type="domain" description="ABC transmembrane type-1" evidence="10">
    <location>
        <begin position="302"/>
        <end position="490"/>
    </location>
</feature>